<dbReference type="Gene3D" id="3.40.50.620">
    <property type="entry name" value="HUPs"/>
    <property type="match status" value="2"/>
</dbReference>
<dbReference type="Proteomes" id="UP001152797">
    <property type="component" value="Unassembled WGS sequence"/>
</dbReference>
<gene>
    <name evidence="13" type="ORF">C1SCF055_LOCUS19633</name>
</gene>
<dbReference type="Gene3D" id="2.60.40.10">
    <property type="entry name" value="Immunoglobulins"/>
    <property type="match status" value="4"/>
</dbReference>
<dbReference type="EMBL" id="CAMXCT020001766">
    <property type="protein sequence ID" value="CAL1146212.1"/>
    <property type="molecule type" value="Genomic_DNA"/>
</dbReference>
<dbReference type="Gene3D" id="1.10.287.380">
    <property type="entry name" value="Valyl-tRNA synthetase, C-terminal domain"/>
    <property type="match status" value="1"/>
</dbReference>
<dbReference type="GO" id="GO:0006438">
    <property type="term" value="P:valyl-tRNA aminoacylation"/>
    <property type="evidence" value="ECO:0007669"/>
    <property type="project" value="InterPro"/>
</dbReference>
<feature type="transmembrane region" description="Helical" evidence="11">
    <location>
        <begin position="2506"/>
        <end position="2531"/>
    </location>
</feature>
<evidence type="ECO:0000256" key="7">
    <source>
        <dbReference type="ARBA" id="ARBA00023146"/>
    </source>
</evidence>
<feature type="transmembrane region" description="Helical" evidence="11">
    <location>
        <begin position="2473"/>
        <end position="2494"/>
    </location>
</feature>
<evidence type="ECO:0000256" key="8">
    <source>
        <dbReference type="ARBA" id="ARBA00029936"/>
    </source>
</evidence>
<dbReference type="InterPro" id="IPR037118">
    <property type="entry name" value="Val-tRNA_synth_C_sf"/>
</dbReference>
<reference evidence="13" key="1">
    <citation type="submission" date="2022-10" db="EMBL/GenBank/DDBJ databases">
        <authorList>
            <person name="Chen Y."/>
            <person name="Dougan E. K."/>
            <person name="Chan C."/>
            <person name="Rhodes N."/>
            <person name="Thang M."/>
        </authorList>
    </citation>
    <scope>NUCLEOTIDE SEQUENCE</scope>
</reference>
<feature type="transmembrane region" description="Helical" evidence="11">
    <location>
        <begin position="2695"/>
        <end position="2715"/>
    </location>
</feature>
<dbReference type="SUPFAM" id="SSF50677">
    <property type="entry name" value="ValRS/IleRS/LeuRS editing domain"/>
    <property type="match status" value="1"/>
</dbReference>
<evidence type="ECO:0000256" key="4">
    <source>
        <dbReference type="ARBA" id="ARBA00022741"/>
    </source>
</evidence>
<dbReference type="PROSITE" id="PS50853">
    <property type="entry name" value="FN3"/>
    <property type="match status" value="2"/>
</dbReference>
<proteinExistence type="inferred from homology"/>
<keyword evidence="4" id="KW-0547">Nucleotide-binding</keyword>
<dbReference type="Pfam" id="PF00133">
    <property type="entry name" value="tRNA-synt_1"/>
    <property type="match status" value="1"/>
</dbReference>
<keyword evidence="6" id="KW-0648">Protein biosynthesis</keyword>
<keyword evidence="10" id="KW-0175">Coiled coil</keyword>
<dbReference type="Pfam" id="PF08148">
    <property type="entry name" value="DSHCT"/>
    <property type="match status" value="1"/>
</dbReference>
<evidence type="ECO:0000256" key="10">
    <source>
        <dbReference type="SAM" id="Coils"/>
    </source>
</evidence>
<evidence type="ECO:0000313" key="14">
    <source>
        <dbReference type="EMBL" id="CAL4780149.1"/>
    </source>
</evidence>
<dbReference type="InterPro" id="IPR036116">
    <property type="entry name" value="FN3_sf"/>
</dbReference>
<dbReference type="InterPro" id="IPR013155">
    <property type="entry name" value="M/V/L/I-tRNA-synth_anticd-bd"/>
</dbReference>
<dbReference type="SMART" id="SM00060">
    <property type="entry name" value="FN3"/>
    <property type="match status" value="7"/>
</dbReference>
<dbReference type="CDD" id="cd00817">
    <property type="entry name" value="ValRS_core"/>
    <property type="match status" value="1"/>
</dbReference>
<feature type="domain" description="Fibronectin type-III" evidence="12">
    <location>
        <begin position="1706"/>
        <end position="1819"/>
    </location>
</feature>
<comment type="caution">
    <text evidence="13">The sequence shown here is derived from an EMBL/GenBank/DDBJ whole genome shotgun (WGS) entry which is preliminary data.</text>
</comment>
<dbReference type="SUPFAM" id="SSF52374">
    <property type="entry name" value="Nucleotidylyl transferase"/>
    <property type="match status" value="1"/>
</dbReference>
<dbReference type="NCBIfam" id="TIGR00422">
    <property type="entry name" value="valS"/>
    <property type="match status" value="1"/>
</dbReference>
<dbReference type="HAMAP" id="MF_02004">
    <property type="entry name" value="Val_tRNA_synth_type1"/>
    <property type="match status" value="1"/>
</dbReference>
<evidence type="ECO:0000256" key="6">
    <source>
        <dbReference type="ARBA" id="ARBA00022917"/>
    </source>
</evidence>
<sequence>NQCNLYEGSVVRVIRRLEELIRELATAAKTIGNEASECPTSVIPRSMPGRYDYSEVEKDLYRWWEDAGFFRPEVAEKVPDGVEMGSQHAFESVLTRFHRMRGDRTLWLPGTDHAGIATQMLVERQLAAEGTSRQEVGREEFLRRVWEWKDEKGGAIVDQMRRLGASADWSREQFTLNEHMSAAVVEAFCRLHEKGAIFRGQRMVNWSPVLQTAVSDLEVEYSDVQGQLYYFKYVVAGEDGEAEEFIPVATTRPETILGDSAVCVHPEDDRYKHLIGRDVLVPIQGRRIPVIADAYVDREFGTGALKITPAHDFNDFEIGQRHGLENHTVIGLDGSMISLEALGSPQYVGLDRSKCRKVLWADLEEAGLTLKVEDHMQRVPLSQRSGEVIEPMLSDQWFVSTEVMAQRAMDAVQSGDINIQPDRFVKTWQDWLKEKQPWCISRQLWWGHRIPVFYPTNRPGSDKYFVARSEEEALEAARKELGEDVELKQDDDVLDTWFSSGLWPFATVGWPNEEAKDYKKYYPAIMMETGYDILFFWVARMVMMGLTLTDKAPFKEIYLHGLVRDEKGQKMSKTKGNVVDPLDSIADYGTDALRYALLTSSVPGMDVPISKGMLENAKAFANKIWNVGRFIITEYEKTAGTVQISFESGMTFSEEEIKAMPWLERALLSKCQGLCESVTAALLENRFAPPTKDIKEFLQEDVAAWYVEASKTRLQEHLGGNPNSAEAATSQKVLLYLLEVSLKLLHPFMPFVTEAVWQRLPRSASSPDSLMISPWPKMSAAHDAEAEGWFEKFCAVTSAVRNARAEQGIPPKERVPLTFWCAESNFQDALRAESSALAWLARADPEKIEAKAMSERPNETPSGCIRVVISDEIEVDMPVPEKEIDVGKELQRLEKQLNQVSALLESTEKKITPQFMERANPTAKEKILQKRDELAQQKVTISAQLEELSAKIPARRDVVAAALALLFAAPQARADVGEGDMLPPGAKQEDRIRKGLEAWNKLPEKLTSEDKDKEWDDAIGFLRRIYGLNEDMKYLTRGLKGAKKQEAQDLIENFRKKVKSSDKPVKAKARSVSASPGSVRILRMPKSGACWDKTGRCQSRMAAVRQLTVAADDICIQPWHSSSSSSLSEEAEELPPHSLTVTMRGLDPLSAYDVRLDVVGFKKSTPRRCQTLAVAPPLQAAPRLQCARYDRLLLKWASPSTQLEEVTSYIVRFFDTEPRWPVRHEIEVKIASRWMPPTQQTAKFLEGSVAMLHVSAIEDRPEDDMDLVRNFNCEDCQEVHFWLTGLAASRMYYVQVAAKTACGQGEWSPKSQPLFTWRKAPKVAPPKLLFPSHGSLVFGLAFETLEEPSKGQDEEVEHFELQLQSSHRAENQTLEFSCSDAAALATTLRPHLQLDDEEFPSHVVIASGLSSRSAYSCTASAITHAGRGERSQITKAETLAVPPAVDHVTVENTDHNSATISWKLSERTDRQELMQICSPDSTEFEECQLKGFRIRICYEPELETTGSGIRAQPQWTEILGVRASATASDKPGFYTLKVRELRHSSVCLVQVAAVAVGPGEGDWSDSAQICTEALAPEVRGQLDIEMSFRQSAKLKWVTPKDISGAPVQAYRVYLGRARDRGRSPVREFELPLQAQGCSSPARGSAEADEHGSIWISQDPLITSMELRCLDPDTSYTVQVAALTSRGLGERSDPGSFTTRSVAPSMGVILPRVVNSYHDHLVLECSGPVPDWSRTESSDVLGFSARYFECSRYGYGTNGAWITVENVELEETDSDVIRFTLKALHPERQYVVQVAAVTAAGRGPWSEQSARLSTWCVAPRLAPPIALMHTHDTLVLGWDREVLDDTFSGVHDESINEFVIKVAPAGKAIQARTVRASFRQAVSLAQAWQDAGVSDSTDGAALICAGGMGSNFVAVVPGLSPNQRYVCQAAAVSAAGQGDWSSLSMEVSTVPVAPRVTEARVDEVQHNQILVSWEHVQLPPGIPQSLFDKLGLTKSIEELHLCGYCLRSAPWTTWRGLAWSEPWTVEVDPVTMGEGGQFQFAVKDLEPEKSYVLEIRAVSVSGSGAWSRVGENPICTALVAQEPAAPELVYATARALTFSFAGVEDERIIAYEVRRQEGAWRSPSKPLRFDRQSLAVRVTSENRWVVTVDQLKKESTYTLQLRGVTLSGGVTKWSEKSEPMSTSADEHGHEVELSIGVNEESPAQQVSAGPPDVGSTESVEDFSKKLESVLSFTIDQATAGVRLPSVRIPSVAEQAAELLHAHRNDRNAAVKAAARIEDDDTWRSKLPDFLIQQVPVVGCSTVLLRELWRNIRRCALVAHLYGHDTRSSETQALILTCLVPAGGGSPAVPAVSAGSGSASSQQGFVKANPAVANPGSVAGLEDVVSSRRVALLVSRALAKETFVRATGLKSAGQVVGLLEVAGRLLASNTKDASTENAAALSSESDDTLVADATSPVQVSLVVFRPLSMDERPTVVLGLLALWLLPIFVSAARFVFNKVYPLMAQRMELPLAALVGVLLIMQVLGILAVIWVQQNLENFLSIPATLVFVLYTLIPGISVFLATRSILQGAQEAPFFALLGVFNLASGYLRWAGDLSDDAALDQQPIPRFAACREQVTRWREWLWIGLLIDFVLEEIMGRVCGLHKLRVLGPPLTSTQATLVEYRTLAFAVGLVAAQAQARALVLLQRRSVLLRLLGARKAFIGGITLLLMGAFAVVQQPRTMTFLREVSPTPWWCCMVLWLRQFGAIAGALVPLVFYTLIQPQSFGRLSVDTLVPIAVSVGCVAGHMFCQSFTALWQEKREVLESDYRVIYLFPHMSSQARQKASAAMRLTLKRGAEATKNTAAEWMATRAVRTGMDFFVRALSRRTALPVD</sequence>
<keyword evidence="15" id="KW-1185">Reference proteome</keyword>
<evidence type="ECO:0000313" key="15">
    <source>
        <dbReference type="Proteomes" id="UP001152797"/>
    </source>
</evidence>
<accession>A0A9P1CID6</accession>
<dbReference type="GO" id="GO:0005829">
    <property type="term" value="C:cytosol"/>
    <property type="evidence" value="ECO:0007669"/>
    <property type="project" value="TreeGrafter"/>
</dbReference>
<dbReference type="SUPFAM" id="SSF49265">
    <property type="entry name" value="Fibronectin type III"/>
    <property type="match status" value="6"/>
</dbReference>
<dbReference type="FunFam" id="3.40.50.620:FF:000078">
    <property type="entry name" value="Valine--tRNA ligase, mitochondrial"/>
    <property type="match status" value="1"/>
</dbReference>
<dbReference type="GO" id="GO:0004832">
    <property type="term" value="F:valine-tRNA ligase activity"/>
    <property type="evidence" value="ECO:0007669"/>
    <property type="project" value="UniProtKB-EC"/>
</dbReference>
<dbReference type="PRINTS" id="PR00986">
    <property type="entry name" value="TRNASYNTHVAL"/>
</dbReference>
<reference evidence="14 15" key="2">
    <citation type="submission" date="2024-05" db="EMBL/GenBank/DDBJ databases">
        <authorList>
            <person name="Chen Y."/>
            <person name="Shah S."/>
            <person name="Dougan E. K."/>
            <person name="Thang M."/>
            <person name="Chan C."/>
        </authorList>
    </citation>
    <scope>NUCLEOTIDE SEQUENCE [LARGE SCALE GENOMIC DNA]</scope>
</reference>
<feature type="transmembrane region" description="Helical" evidence="11">
    <location>
        <begin position="2571"/>
        <end position="2589"/>
    </location>
</feature>
<dbReference type="Gene3D" id="1.10.3380.30">
    <property type="match status" value="1"/>
</dbReference>
<dbReference type="CDD" id="cd00063">
    <property type="entry name" value="FN3"/>
    <property type="match status" value="3"/>
</dbReference>
<dbReference type="SUPFAM" id="SSF47323">
    <property type="entry name" value="Anticodon-binding domain of a subclass of class I aminoacyl-tRNA synthetases"/>
    <property type="match status" value="1"/>
</dbReference>
<dbReference type="EC" id="6.1.1.9" evidence="1"/>
<dbReference type="Gene3D" id="3.90.740.10">
    <property type="entry name" value="Valyl/Leucyl/Isoleucyl-tRNA synthetase, editing domain"/>
    <property type="match status" value="2"/>
</dbReference>
<dbReference type="Pfam" id="PF08264">
    <property type="entry name" value="Anticodon_1"/>
    <property type="match status" value="1"/>
</dbReference>
<dbReference type="PANTHER" id="PTHR11946:SF93">
    <property type="entry name" value="VALINE--TRNA LIGASE, CHLOROPLASTIC_MITOCHONDRIAL 2"/>
    <property type="match status" value="1"/>
</dbReference>
<dbReference type="InterPro" id="IPR003961">
    <property type="entry name" value="FN3_dom"/>
</dbReference>
<keyword evidence="11" id="KW-0812">Transmembrane</keyword>
<dbReference type="InterPro" id="IPR009080">
    <property type="entry name" value="tRNAsynth_Ia_anticodon-bd"/>
</dbReference>
<dbReference type="InterPro" id="IPR014729">
    <property type="entry name" value="Rossmann-like_a/b/a_fold"/>
</dbReference>
<dbReference type="InterPro" id="IPR009008">
    <property type="entry name" value="Val/Leu/Ile-tRNA-synth_edit"/>
</dbReference>
<dbReference type="InterPro" id="IPR033705">
    <property type="entry name" value="Anticodon_Ia_Val"/>
</dbReference>
<name>A0A9P1CID6_9DINO</name>
<dbReference type="NCBIfam" id="NF004349">
    <property type="entry name" value="PRK05729.1"/>
    <property type="match status" value="1"/>
</dbReference>
<feature type="coiled-coil region" evidence="10">
    <location>
        <begin position="890"/>
        <end position="951"/>
    </location>
</feature>
<evidence type="ECO:0000256" key="11">
    <source>
        <dbReference type="SAM" id="Phobius"/>
    </source>
</evidence>
<organism evidence="13">
    <name type="scientific">Cladocopium goreaui</name>
    <dbReference type="NCBI Taxonomy" id="2562237"/>
    <lineage>
        <taxon>Eukaryota</taxon>
        <taxon>Sar</taxon>
        <taxon>Alveolata</taxon>
        <taxon>Dinophyceae</taxon>
        <taxon>Suessiales</taxon>
        <taxon>Symbiodiniaceae</taxon>
        <taxon>Cladocopium</taxon>
    </lineage>
</organism>
<evidence type="ECO:0000256" key="9">
    <source>
        <dbReference type="ARBA" id="ARBA00047552"/>
    </source>
</evidence>
<feature type="transmembrane region" description="Helical" evidence="11">
    <location>
        <begin position="2537"/>
        <end position="2559"/>
    </location>
</feature>
<keyword evidence="7" id="KW-0030">Aminoacyl-tRNA synthetase</keyword>
<evidence type="ECO:0000313" key="13">
    <source>
        <dbReference type="EMBL" id="CAI3992837.1"/>
    </source>
</evidence>
<evidence type="ECO:0000259" key="12">
    <source>
        <dbReference type="PROSITE" id="PS50853"/>
    </source>
</evidence>
<dbReference type="EMBL" id="CAMXCT010001766">
    <property type="protein sequence ID" value="CAI3992837.1"/>
    <property type="molecule type" value="Genomic_DNA"/>
</dbReference>
<dbReference type="Gene3D" id="1.10.730.10">
    <property type="entry name" value="Isoleucyl-tRNA Synthetase, Domain 1"/>
    <property type="match status" value="1"/>
</dbReference>
<dbReference type="InterPro" id="IPR002303">
    <property type="entry name" value="Valyl-tRNA_ligase"/>
</dbReference>
<keyword evidence="11" id="KW-0472">Membrane</keyword>
<dbReference type="PANTHER" id="PTHR11946">
    <property type="entry name" value="VALYL-TRNA SYNTHETASES"/>
    <property type="match status" value="1"/>
</dbReference>
<evidence type="ECO:0000256" key="5">
    <source>
        <dbReference type="ARBA" id="ARBA00022840"/>
    </source>
</evidence>
<keyword evidence="3 14" id="KW-0436">Ligase</keyword>
<feature type="non-terminal residue" evidence="13">
    <location>
        <position position="1"/>
    </location>
</feature>
<feature type="domain" description="Fibronectin type-III" evidence="12">
    <location>
        <begin position="1578"/>
        <end position="1701"/>
    </location>
</feature>
<dbReference type="CDD" id="cd07962">
    <property type="entry name" value="Anticodon_Ia_Val"/>
    <property type="match status" value="1"/>
</dbReference>
<evidence type="ECO:0000256" key="2">
    <source>
        <dbReference type="ARBA" id="ARBA00022490"/>
    </source>
</evidence>
<evidence type="ECO:0000256" key="3">
    <source>
        <dbReference type="ARBA" id="ARBA00022598"/>
    </source>
</evidence>
<dbReference type="GO" id="GO:0002161">
    <property type="term" value="F:aminoacyl-tRNA deacylase activity"/>
    <property type="evidence" value="ECO:0007669"/>
    <property type="project" value="InterPro"/>
</dbReference>
<dbReference type="OrthoDB" id="428902at2759"/>
<dbReference type="GO" id="GO:0005524">
    <property type="term" value="F:ATP binding"/>
    <property type="evidence" value="ECO:0007669"/>
    <property type="project" value="UniProtKB-KW"/>
</dbReference>
<keyword evidence="11" id="KW-1133">Transmembrane helix</keyword>
<dbReference type="InterPro" id="IPR002300">
    <property type="entry name" value="aa-tRNA-synth_Ia"/>
</dbReference>
<keyword evidence="5" id="KW-0067">ATP-binding</keyword>
<dbReference type="InterPro" id="IPR012961">
    <property type="entry name" value="Ski2/MTR4_C"/>
</dbReference>
<dbReference type="InterPro" id="IPR013783">
    <property type="entry name" value="Ig-like_fold"/>
</dbReference>
<feature type="transmembrane region" description="Helical" evidence="11">
    <location>
        <begin position="2735"/>
        <end position="2758"/>
    </location>
</feature>
<dbReference type="EMBL" id="CAMXCT030001766">
    <property type="protein sequence ID" value="CAL4780149.1"/>
    <property type="molecule type" value="Genomic_DNA"/>
</dbReference>
<comment type="catalytic activity">
    <reaction evidence="9">
        <text>tRNA(Val) + L-valine + ATP = L-valyl-tRNA(Val) + AMP + diphosphate</text>
        <dbReference type="Rhea" id="RHEA:10704"/>
        <dbReference type="Rhea" id="RHEA-COMP:9672"/>
        <dbReference type="Rhea" id="RHEA-COMP:9708"/>
        <dbReference type="ChEBI" id="CHEBI:30616"/>
        <dbReference type="ChEBI" id="CHEBI:33019"/>
        <dbReference type="ChEBI" id="CHEBI:57762"/>
        <dbReference type="ChEBI" id="CHEBI:78442"/>
        <dbReference type="ChEBI" id="CHEBI:78537"/>
        <dbReference type="ChEBI" id="CHEBI:456215"/>
        <dbReference type="EC" id="6.1.1.9"/>
    </reaction>
</comment>
<evidence type="ECO:0000256" key="1">
    <source>
        <dbReference type="ARBA" id="ARBA00013169"/>
    </source>
</evidence>
<keyword evidence="2" id="KW-0963">Cytoplasm</keyword>
<protein>
    <recommendedName>
        <fullName evidence="1">valine--tRNA ligase</fullName>
        <ecNumber evidence="1">6.1.1.9</ecNumber>
    </recommendedName>
    <alternativeName>
        <fullName evidence="8">Valyl-tRNA synthetase</fullName>
    </alternativeName>
</protein>
<dbReference type="Pfam" id="PF00041">
    <property type="entry name" value="fn3"/>
    <property type="match status" value="1"/>
</dbReference>